<keyword evidence="10" id="KW-1185">Reference proteome</keyword>
<proteinExistence type="inferred from homology"/>
<evidence type="ECO:0000256" key="6">
    <source>
        <dbReference type="ARBA" id="ARBA00022989"/>
    </source>
</evidence>
<dbReference type="PANTHER" id="PTHR30472">
    <property type="entry name" value="FERRIC ENTEROBACTIN TRANSPORT SYSTEM PERMEASE PROTEIN"/>
    <property type="match status" value="1"/>
</dbReference>
<keyword evidence="6 8" id="KW-1133">Transmembrane helix</keyword>
<evidence type="ECO:0000256" key="2">
    <source>
        <dbReference type="ARBA" id="ARBA00007935"/>
    </source>
</evidence>
<sequence length="326" mass="35383">MEALAKKRLSPILLYASLILGLLILVWVSLFTGVKNIAMRDVFAMSPDQLLVFTIARIPRAIALVLTGAGLSVAGFIMQQLSQNKFVSPTTAGSLEAAKMGILFSMLLIPQASIATKSVAALLFTLAANVLFVMMVRRVRFRSSVFIPLVGIMFGNILAAISTFFAFKYDIVQNVQEWMIGDFSSVLQGQYESIYLILPTVVLAYIYADRFTIVGMGESFAKNLGISYSAIVNLGLFAVSLTVSVSVVTAGAIPFLGLIVPNMVSMMMGDNLRRTLPMTALVGSLFLLFCDVVGRLIIFPYEVPIGLMVGVIGGVVFLILILKRNR</sequence>
<evidence type="ECO:0000313" key="9">
    <source>
        <dbReference type="EMBL" id="MFD2600383.1"/>
    </source>
</evidence>
<evidence type="ECO:0000256" key="1">
    <source>
        <dbReference type="ARBA" id="ARBA00004651"/>
    </source>
</evidence>
<keyword evidence="3" id="KW-0813">Transport</keyword>
<name>A0ABW5NQU2_9SPHI</name>
<dbReference type="Pfam" id="PF01032">
    <property type="entry name" value="FecCD"/>
    <property type="match status" value="1"/>
</dbReference>
<dbReference type="SUPFAM" id="SSF81345">
    <property type="entry name" value="ABC transporter involved in vitamin B12 uptake, BtuC"/>
    <property type="match status" value="1"/>
</dbReference>
<feature type="transmembrane region" description="Helical" evidence="8">
    <location>
        <begin position="245"/>
        <end position="264"/>
    </location>
</feature>
<dbReference type="CDD" id="cd06550">
    <property type="entry name" value="TM_ABC_iron-siderophores_like"/>
    <property type="match status" value="1"/>
</dbReference>
<evidence type="ECO:0000256" key="8">
    <source>
        <dbReference type="SAM" id="Phobius"/>
    </source>
</evidence>
<evidence type="ECO:0000313" key="10">
    <source>
        <dbReference type="Proteomes" id="UP001597393"/>
    </source>
</evidence>
<dbReference type="InterPro" id="IPR037294">
    <property type="entry name" value="ABC_BtuC-like"/>
</dbReference>
<dbReference type="Proteomes" id="UP001597393">
    <property type="component" value="Unassembled WGS sequence"/>
</dbReference>
<comment type="caution">
    <text evidence="9">The sequence shown here is derived from an EMBL/GenBank/DDBJ whole genome shotgun (WGS) entry which is preliminary data.</text>
</comment>
<organism evidence="9 10">
    <name type="scientific">Sphingobacterium corticis</name>
    <dbReference type="NCBI Taxonomy" id="1812823"/>
    <lineage>
        <taxon>Bacteria</taxon>
        <taxon>Pseudomonadati</taxon>
        <taxon>Bacteroidota</taxon>
        <taxon>Sphingobacteriia</taxon>
        <taxon>Sphingobacteriales</taxon>
        <taxon>Sphingobacteriaceae</taxon>
        <taxon>Sphingobacterium</taxon>
    </lineage>
</organism>
<dbReference type="Gene3D" id="1.10.3470.10">
    <property type="entry name" value="ABC transporter involved in vitamin B12 uptake, BtuC"/>
    <property type="match status" value="1"/>
</dbReference>
<feature type="transmembrane region" description="Helical" evidence="8">
    <location>
        <begin position="50"/>
        <end position="74"/>
    </location>
</feature>
<comment type="subcellular location">
    <subcellularLocation>
        <location evidence="1">Cell membrane</location>
        <topology evidence="1">Multi-pass membrane protein</topology>
    </subcellularLocation>
</comment>
<dbReference type="RefSeq" id="WP_380870522.1">
    <property type="nucleotide sequence ID" value="NZ_JBHUMA010000009.1"/>
</dbReference>
<keyword evidence="4" id="KW-1003">Cell membrane</keyword>
<feature type="transmembrane region" description="Helical" evidence="8">
    <location>
        <begin position="304"/>
        <end position="322"/>
    </location>
</feature>
<feature type="transmembrane region" description="Helical" evidence="8">
    <location>
        <begin position="220"/>
        <end position="239"/>
    </location>
</feature>
<evidence type="ECO:0000256" key="7">
    <source>
        <dbReference type="ARBA" id="ARBA00023136"/>
    </source>
</evidence>
<keyword evidence="7 8" id="KW-0472">Membrane</keyword>
<evidence type="ECO:0000256" key="4">
    <source>
        <dbReference type="ARBA" id="ARBA00022475"/>
    </source>
</evidence>
<comment type="similarity">
    <text evidence="2">Belongs to the binding-protein-dependent transport system permease family. FecCD subfamily.</text>
</comment>
<feature type="transmembrane region" description="Helical" evidence="8">
    <location>
        <begin position="276"/>
        <end position="298"/>
    </location>
</feature>
<accession>A0ABW5NQU2</accession>
<dbReference type="PANTHER" id="PTHR30472:SF27">
    <property type="entry name" value="PETROBACTIN IMPORT SYSTEM PERMEASE PROTEIN YCLN"/>
    <property type="match status" value="1"/>
</dbReference>
<gene>
    <name evidence="9" type="ORF">ACFSQ3_15620</name>
</gene>
<keyword evidence="5 8" id="KW-0812">Transmembrane</keyword>
<protein>
    <submittedName>
        <fullName evidence="9">ABC transporter permease</fullName>
    </submittedName>
</protein>
<evidence type="ECO:0000256" key="3">
    <source>
        <dbReference type="ARBA" id="ARBA00022448"/>
    </source>
</evidence>
<reference evidence="10" key="1">
    <citation type="journal article" date="2019" name="Int. J. Syst. Evol. Microbiol.">
        <title>The Global Catalogue of Microorganisms (GCM) 10K type strain sequencing project: providing services to taxonomists for standard genome sequencing and annotation.</title>
        <authorList>
            <consortium name="The Broad Institute Genomics Platform"/>
            <consortium name="The Broad Institute Genome Sequencing Center for Infectious Disease"/>
            <person name="Wu L."/>
            <person name="Ma J."/>
        </authorList>
    </citation>
    <scope>NUCLEOTIDE SEQUENCE [LARGE SCALE GENOMIC DNA]</scope>
    <source>
        <strain evidence="10">KCTC 42248</strain>
    </source>
</reference>
<feature type="transmembrane region" description="Helical" evidence="8">
    <location>
        <begin position="12"/>
        <end position="30"/>
    </location>
</feature>
<dbReference type="EMBL" id="JBHUMA010000009">
    <property type="protein sequence ID" value="MFD2600383.1"/>
    <property type="molecule type" value="Genomic_DNA"/>
</dbReference>
<feature type="transmembrane region" description="Helical" evidence="8">
    <location>
        <begin position="189"/>
        <end position="208"/>
    </location>
</feature>
<dbReference type="InterPro" id="IPR000522">
    <property type="entry name" value="ABC_transptr_permease_BtuC"/>
</dbReference>
<feature type="transmembrane region" description="Helical" evidence="8">
    <location>
        <begin position="145"/>
        <end position="169"/>
    </location>
</feature>
<evidence type="ECO:0000256" key="5">
    <source>
        <dbReference type="ARBA" id="ARBA00022692"/>
    </source>
</evidence>